<dbReference type="Proteomes" id="UP000005226">
    <property type="component" value="Chromosome 1"/>
</dbReference>
<evidence type="ECO:0000259" key="1">
    <source>
        <dbReference type="Pfam" id="PF08241"/>
    </source>
</evidence>
<reference evidence="2" key="2">
    <citation type="submission" date="2025-08" db="UniProtKB">
        <authorList>
            <consortium name="Ensembl"/>
        </authorList>
    </citation>
    <scope>IDENTIFICATION</scope>
</reference>
<dbReference type="Pfam" id="PF08241">
    <property type="entry name" value="Methyltransf_11"/>
    <property type="match status" value="1"/>
</dbReference>
<dbReference type="GO" id="GO:0008757">
    <property type="term" value="F:S-adenosylmethionine-dependent methyltransferase activity"/>
    <property type="evidence" value="ECO:0007669"/>
    <property type="project" value="InterPro"/>
</dbReference>
<dbReference type="PANTHER" id="PTHR44942">
    <property type="entry name" value="METHYLTRANSF_11 DOMAIN-CONTAINING PROTEIN"/>
    <property type="match status" value="1"/>
</dbReference>
<reference evidence="2" key="3">
    <citation type="submission" date="2025-09" db="UniProtKB">
        <authorList>
            <consortium name="Ensembl"/>
        </authorList>
    </citation>
    <scope>IDENTIFICATION</scope>
</reference>
<name>A0A674MEK9_TAKRU</name>
<dbReference type="SUPFAM" id="SSF53335">
    <property type="entry name" value="S-adenosyl-L-methionine-dependent methyltransferases"/>
    <property type="match status" value="1"/>
</dbReference>
<dbReference type="FunCoup" id="A0A674MEK9">
    <property type="interactions" value="4"/>
</dbReference>
<proteinExistence type="predicted"/>
<dbReference type="Ensembl" id="ENSTRUT00000088446.1">
    <property type="protein sequence ID" value="ENSTRUP00000059628.1"/>
    <property type="gene ID" value="ENSTRUG00000007506.3"/>
</dbReference>
<dbReference type="CDD" id="cd02440">
    <property type="entry name" value="AdoMet_MTases"/>
    <property type="match status" value="1"/>
</dbReference>
<evidence type="ECO:0000313" key="3">
    <source>
        <dbReference type="Proteomes" id="UP000005226"/>
    </source>
</evidence>
<gene>
    <name evidence="2" type="primary">LOC115252434</name>
</gene>
<feature type="domain" description="Methyltransferase type 11" evidence="1">
    <location>
        <begin position="78"/>
        <end position="169"/>
    </location>
</feature>
<protein>
    <submittedName>
        <fullName evidence="2">Zgc:162396</fullName>
    </submittedName>
</protein>
<organism evidence="2 3">
    <name type="scientific">Takifugu rubripes</name>
    <name type="common">Japanese pufferfish</name>
    <name type="synonym">Fugu rubripes</name>
    <dbReference type="NCBI Taxonomy" id="31033"/>
    <lineage>
        <taxon>Eukaryota</taxon>
        <taxon>Metazoa</taxon>
        <taxon>Chordata</taxon>
        <taxon>Craniata</taxon>
        <taxon>Vertebrata</taxon>
        <taxon>Euteleostomi</taxon>
        <taxon>Actinopterygii</taxon>
        <taxon>Neopterygii</taxon>
        <taxon>Teleostei</taxon>
        <taxon>Neoteleostei</taxon>
        <taxon>Acanthomorphata</taxon>
        <taxon>Eupercaria</taxon>
        <taxon>Tetraodontiformes</taxon>
        <taxon>Tetradontoidea</taxon>
        <taxon>Tetraodontidae</taxon>
        <taxon>Takifugu</taxon>
    </lineage>
</organism>
<reference evidence="2 3" key="1">
    <citation type="journal article" date="2011" name="Genome Biol. Evol.">
        <title>Integration of the genetic map and genome assembly of fugu facilitates insights into distinct features of genome evolution in teleosts and mammals.</title>
        <authorList>
            <person name="Kai W."/>
            <person name="Kikuchi K."/>
            <person name="Tohari S."/>
            <person name="Chew A.K."/>
            <person name="Tay A."/>
            <person name="Fujiwara A."/>
            <person name="Hosoya S."/>
            <person name="Suetake H."/>
            <person name="Naruse K."/>
            <person name="Brenner S."/>
            <person name="Suzuki Y."/>
            <person name="Venkatesh B."/>
        </authorList>
    </citation>
    <scope>NUCLEOTIDE SEQUENCE [LARGE SCALE GENOMIC DNA]</scope>
</reference>
<dbReference type="GeneTree" id="ENSGT00940000163794"/>
<dbReference type="PANTHER" id="PTHR44942:SF6">
    <property type="entry name" value="NOVEL PROTEIN"/>
    <property type="match status" value="1"/>
</dbReference>
<dbReference type="InterPro" id="IPR029063">
    <property type="entry name" value="SAM-dependent_MTases_sf"/>
</dbReference>
<sequence>MYRLFDGKDHAFIYHKYRIPPPEEVKNLILQYLEKKRGRQPANPQHIGGECSTHQVQIFQSPTHCDTYMKGQPHVLVVDLGCGTGQLSRVLAPHFQEVVGIDVSESQLEQARAVPGYPNITYREGSAEELPVPDGSVDLLTASSAAHWFDQSRFLAEANRVLKVGGCIALLDYILSNSRLHYQDCGDRLTHIFKEVKQDLMPHTSSPVAASQSKLQDLFTAIPFPDKERIDAIHVNTSISVRDLTGLIETWSMFQTFKKKHPQEAEDLLISTQKRLLKEMGAMSLDTEIGHEMEYFCILASKP</sequence>
<dbReference type="Gene3D" id="3.40.50.150">
    <property type="entry name" value="Vaccinia Virus protein VP39"/>
    <property type="match status" value="1"/>
</dbReference>
<dbReference type="InParanoid" id="A0A674MEK9"/>
<keyword evidence="3" id="KW-1185">Reference proteome</keyword>
<dbReference type="FunFam" id="3.40.50.150:FF:000370">
    <property type="entry name" value="Si:ch211-93g23.2"/>
    <property type="match status" value="1"/>
</dbReference>
<dbReference type="InterPro" id="IPR051052">
    <property type="entry name" value="Diverse_substrate_MTase"/>
</dbReference>
<dbReference type="InterPro" id="IPR013216">
    <property type="entry name" value="Methyltransf_11"/>
</dbReference>
<accession>A0A674MEK9</accession>
<dbReference type="AlphaFoldDB" id="A0A674MEK9"/>
<evidence type="ECO:0000313" key="2">
    <source>
        <dbReference type="Ensembl" id="ENSTRUP00000059628.1"/>
    </source>
</evidence>